<dbReference type="InParanoid" id="H2Z393"/>
<evidence type="ECO:0000256" key="11">
    <source>
        <dbReference type="ARBA" id="ARBA00023306"/>
    </source>
</evidence>
<feature type="region of interest" description="Disordered" evidence="14">
    <location>
        <begin position="1077"/>
        <end position="1096"/>
    </location>
</feature>
<dbReference type="Pfam" id="PF21041">
    <property type="entry name" value="XMAP215_CLASP_TOG"/>
    <property type="match status" value="3"/>
</dbReference>
<dbReference type="InterPro" id="IPR000357">
    <property type="entry name" value="HEAT"/>
</dbReference>
<feature type="compositionally biased region" description="Low complexity" evidence="14">
    <location>
        <begin position="1482"/>
        <end position="1499"/>
    </location>
</feature>
<keyword evidence="11" id="KW-0131">Cell cycle</keyword>
<feature type="region of interest" description="Disordered" evidence="14">
    <location>
        <begin position="495"/>
        <end position="527"/>
    </location>
</feature>
<reference evidence="16" key="3">
    <citation type="submission" date="2025-09" db="UniProtKB">
        <authorList>
            <consortium name="Ensembl"/>
        </authorList>
    </citation>
    <scope>IDENTIFICATION</scope>
</reference>
<feature type="domain" description="TOG" evidence="15">
    <location>
        <begin position="841"/>
        <end position="1078"/>
    </location>
</feature>
<dbReference type="InterPro" id="IPR016024">
    <property type="entry name" value="ARM-type_fold"/>
</dbReference>
<evidence type="ECO:0000256" key="14">
    <source>
        <dbReference type="SAM" id="MobiDB-lite"/>
    </source>
</evidence>
<dbReference type="InterPro" id="IPR034085">
    <property type="entry name" value="TOG"/>
</dbReference>
<keyword evidence="12" id="KW-0137">Centromere</keyword>
<feature type="compositionally biased region" description="Polar residues" evidence="14">
    <location>
        <begin position="224"/>
        <end position="234"/>
    </location>
</feature>
<accession>H2Z393</accession>
<evidence type="ECO:0000256" key="10">
    <source>
        <dbReference type="ARBA" id="ARBA00023212"/>
    </source>
</evidence>
<dbReference type="Pfam" id="PF12348">
    <property type="entry name" value="CLASP_N"/>
    <property type="match status" value="1"/>
</dbReference>
<feature type="domain" description="TOG" evidence="15">
    <location>
        <begin position="1"/>
        <end position="225"/>
    </location>
</feature>
<organism evidence="16 17">
    <name type="scientific">Ciona savignyi</name>
    <name type="common">Pacific transparent sea squirt</name>
    <dbReference type="NCBI Taxonomy" id="51511"/>
    <lineage>
        <taxon>Eukaryota</taxon>
        <taxon>Metazoa</taxon>
        <taxon>Chordata</taxon>
        <taxon>Tunicata</taxon>
        <taxon>Ascidiacea</taxon>
        <taxon>Phlebobranchia</taxon>
        <taxon>Cionidae</taxon>
        <taxon>Ciona</taxon>
    </lineage>
</organism>
<comment type="similarity">
    <text evidence="13">Belongs to the TOG/XMAP215 family.</text>
</comment>
<dbReference type="PANTHER" id="PTHR12609">
    <property type="entry name" value="MICROTUBULE ASSOCIATED PROTEIN XMAP215"/>
    <property type="match status" value="1"/>
</dbReference>
<evidence type="ECO:0000259" key="15">
    <source>
        <dbReference type="SMART" id="SM01349"/>
    </source>
</evidence>
<dbReference type="Gene3D" id="1.25.10.10">
    <property type="entry name" value="Leucine-rich Repeat Variant"/>
    <property type="match status" value="5"/>
</dbReference>
<name>H2Z393_CIOSA</name>
<keyword evidence="17" id="KW-1185">Reference proteome</keyword>
<dbReference type="FunCoup" id="H2Z393">
    <property type="interactions" value="494"/>
</dbReference>
<evidence type="ECO:0000256" key="8">
    <source>
        <dbReference type="ARBA" id="ARBA00022776"/>
    </source>
</evidence>
<evidence type="ECO:0000256" key="12">
    <source>
        <dbReference type="ARBA" id="ARBA00023328"/>
    </source>
</evidence>
<feature type="region of interest" description="Disordered" evidence="14">
    <location>
        <begin position="545"/>
        <end position="569"/>
    </location>
</feature>
<reference evidence="16" key="2">
    <citation type="submission" date="2025-08" db="UniProtKB">
        <authorList>
            <consortium name="Ensembl"/>
        </authorList>
    </citation>
    <scope>IDENTIFICATION</scope>
</reference>
<dbReference type="FunFam" id="1.25.10.10:FF:000063">
    <property type="entry name" value="Putative cytoskeleton-associated protein 5"/>
    <property type="match status" value="1"/>
</dbReference>
<dbReference type="OMA" id="NWKERKE"/>
<protein>
    <recommendedName>
        <fullName evidence="15">TOG domain-containing protein</fullName>
    </recommendedName>
</protein>
<proteinExistence type="inferred from homology"/>
<feature type="compositionally biased region" description="Polar residues" evidence="14">
    <location>
        <begin position="558"/>
        <end position="569"/>
    </location>
</feature>
<dbReference type="FunFam" id="1.25.10.10:FF:000050">
    <property type="entry name" value="Cytoskeleton-associated protein 5 isoform X1"/>
    <property type="match status" value="1"/>
</dbReference>
<sequence length="1889" mass="209901">MADDDEWKKLPTEQKVQHKSWKARSEGYKECLKKFGTLDEKNPEFSKYLGHVKKFVVDSNELVRVQGLEVTLVFVQNAAVAGKTSGEVVSGIISKCFNSKPRLRELGIQVCLMYVEIDRNEQVMEEALKGLENKQPKVVHACLDLITTALSEFGSKVIAVKPLLKPCIKLLDHRDKNVREATKSLFVTMYRWIGPAIKAPLQGINAVMLKELEDGWERVASEGSPHQTRFMRSQQDLREKMEAKQEAQAASGEASEEVEAEVEVDPYDLTEPVEILSKLPKKFFEDIEAKKWQDRRMMLEECEKLVSVPKLVPDDYGDLVKALKKVLSKDTNILLVVIAIKCISAMALGLRKKFQPYSHVCIDGMLERFKEKKANVVAALQEATDSVYATTNLPAIIETCVEYLGHKNPAIRAQTGLFMARALAKTKAAVLNKATIKILVPPLLKNIEHSTPDVRDAAFLCFGTILKVAGEGKLMPFIADLDKLKMDKITESAEKVAGKPAASAAPSKPTAPAPAKSEPARPKSAAPTKSLNDAFLLSIIQESGRAEKGGQRRKETKASSFQVSNSKGSCNKSVEQELGEAAAEDLVATVISEEEKNQILNNNWKERLAGLQALFGKIKGMPPSSIPCQALVKLLIIKPGLKDNNFNCLNEKFNIIAYMAQNGTFSRTSAGLCLTLTTDKVGDIKCGAAAKEMLTAVSEAAGFGWAVEEVLAHSMAQKNPKIQSESISWVATSIVQFGMAGLNAKLVIEKAKVAFTATNPAVRAAALSLVGSLALFIGEKLRMLFENEKPALLQQIDAEIEKVKGQSPPAPTRGIKKKNGSLDVEEQSDEDAEEPGLSMDDLVTRVDISEKITDALITQMADKNWKERKEALNSVIEILNEAKVITANIGDLTTSLKARLSDSNKILLTTTLNILTQLASAMGPHCAKHLQILSASMINVLADSKPQVRQAALKCMNAWLENTKMAAWLEGDMISSALSVQKNIFLRIELLSWLAEKLVDVRKLPPSAKEGLEMCIPVILGCCEDRSGEVRAKAQGFLPVIMRHISYDKMVRGTSKLTPTSKTAILTLLDKAREQIPAPPPAAAKPSKPAPSVAPPKEQVVEVADEPPVKQTAPAKEKKGLVIATAFEWVIMSIGMKKTIHSKSIFNQKAISQNNILKVMELRNYLKFGKPAPTSRKAPPEEDTTPMFIALPNGKEQRMKDEAKLKTIKWHFNVPRDELIVQLQGQLSTCVSPSLITEMFHMDFQHHLKAIVMLNQALETNFDSTVQCLDILLRWLTLRFYDKNTTVHIKTLEYIKSLFDKLIQSNYRMTEYEVSAFLPHLIIKIGESKDNIRKAVHGIIKQLTLVYPASKLFLYIMDGTKSKNSRQRSECLDEVALLIETYGVNVCQPSLPKALKEVATNIGDRDKSVRSSALNAIVAAYNVCGDVVFKHVGRLNEKDMSMLEERVKRSGKFGEAPTNPEPQAPAPAKKQTKEPRPQAPTNSLESMSDLHSSASSHNDPVTVSIQRIMSQIQPIDFDRVLEPLPEIVVPSMLPGFNSAKANSVVDMIISQVACININTAITAMHELYEILKHKDKHHLLEGKVDQLFMSSTAQLRLMLDSNCMVWYEIGLDRFILCFFTIILSEIFELKSLASEASSYILLDLFRFILHLLLSTLLSKLSEADRMTEALNRLVLRILENCDPTAIMCAVMNVLTDSIESAPVKFIELVVKCLWKLGRLIHETLNPVAPVLQAIDKFWSSYPKEHPVYDRFENKITLRSVKTLLIRLSTELGVKIMEELYLIKNPESSMVVRAIRKTCGAENVKIPARSSSSEQKENIRDQGVSPDAQLAAIFKKVSDRQQTKNGLHELYDFKMANPDYDLESKISSLPLDIFQEYIRRGLEKIEKEKK</sequence>
<evidence type="ECO:0000256" key="7">
    <source>
        <dbReference type="ARBA" id="ARBA00022737"/>
    </source>
</evidence>
<evidence type="ECO:0000256" key="9">
    <source>
        <dbReference type="ARBA" id="ARBA00022838"/>
    </source>
</evidence>
<evidence type="ECO:0000256" key="2">
    <source>
        <dbReference type="ARBA" id="ARBA00004629"/>
    </source>
</evidence>
<evidence type="ECO:0000256" key="5">
    <source>
        <dbReference type="ARBA" id="ARBA00022490"/>
    </source>
</evidence>
<feature type="compositionally biased region" description="Basic and acidic residues" evidence="14">
    <location>
        <begin position="545"/>
        <end position="557"/>
    </location>
</feature>
<feature type="compositionally biased region" description="Pro residues" evidence="14">
    <location>
        <begin position="1077"/>
        <end position="1094"/>
    </location>
</feature>
<dbReference type="FunFam" id="1.25.10.10:FF:000052">
    <property type="entry name" value="Cytoskeleton associated protein 5"/>
    <property type="match status" value="1"/>
</dbReference>
<keyword evidence="5" id="KW-0963">Cytoplasm</keyword>
<dbReference type="GO" id="GO:0000922">
    <property type="term" value="C:spindle pole"/>
    <property type="evidence" value="ECO:0007669"/>
    <property type="project" value="UniProtKB-SubCell"/>
</dbReference>
<evidence type="ECO:0000313" key="17">
    <source>
        <dbReference type="Proteomes" id="UP000007875"/>
    </source>
</evidence>
<dbReference type="InterPro" id="IPR045110">
    <property type="entry name" value="XMAP215"/>
</dbReference>
<keyword evidence="9" id="KW-0995">Kinetochore</keyword>
<keyword evidence="4" id="KW-0158">Chromosome</keyword>
<dbReference type="STRING" id="51511.ENSCSAVP00000012055"/>
<evidence type="ECO:0000256" key="4">
    <source>
        <dbReference type="ARBA" id="ARBA00022454"/>
    </source>
</evidence>
<comment type="subcellular location">
    <subcellularLocation>
        <location evidence="2">Chromosome</location>
        <location evidence="2">Centromere</location>
        <location evidence="2">Kinetochore</location>
    </subcellularLocation>
    <subcellularLocation>
        <location evidence="1">Cytoplasm</location>
        <location evidence="1">Cytoskeleton</location>
        <location evidence="1">Microtubule organizing center</location>
        <location evidence="1">Centrosome</location>
    </subcellularLocation>
    <subcellularLocation>
        <location evidence="3">Cytoplasm</location>
        <location evidence="3">Cytoskeleton</location>
        <location evidence="3">Spindle pole</location>
    </subcellularLocation>
</comment>
<dbReference type="GO" id="GO:0061863">
    <property type="term" value="F:microtubule plus end polymerase"/>
    <property type="evidence" value="ECO:0007669"/>
    <property type="project" value="InterPro"/>
</dbReference>
<dbReference type="GO" id="GO:0000776">
    <property type="term" value="C:kinetochore"/>
    <property type="evidence" value="ECO:0007669"/>
    <property type="project" value="UniProtKB-KW"/>
</dbReference>
<feature type="compositionally biased region" description="Basic and acidic residues" evidence="14">
    <location>
        <begin position="235"/>
        <end position="245"/>
    </location>
</feature>
<evidence type="ECO:0000256" key="1">
    <source>
        <dbReference type="ARBA" id="ARBA00004300"/>
    </source>
</evidence>
<feature type="region of interest" description="Disordered" evidence="14">
    <location>
        <begin position="803"/>
        <end position="837"/>
    </location>
</feature>
<dbReference type="SMART" id="SM01349">
    <property type="entry name" value="TOG"/>
    <property type="match status" value="5"/>
</dbReference>
<evidence type="ECO:0000256" key="13">
    <source>
        <dbReference type="ARBA" id="ARBA00025722"/>
    </source>
</evidence>
<dbReference type="GO" id="GO:0051301">
    <property type="term" value="P:cell division"/>
    <property type="evidence" value="ECO:0007669"/>
    <property type="project" value="UniProtKB-KW"/>
</dbReference>
<dbReference type="FunFam" id="1.25.10.10:FF:000068">
    <property type="entry name" value="cytoskeleton-associated protein 5 isoform X1"/>
    <property type="match status" value="1"/>
</dbReference>
<dbReference type="GO" id="GO:0007051">
    <property type="term" value="P:spindle organization"/>
    <property type="evidence" value="ECO:0007669"/>
    <property type="project" value="InterPro"/>
</dbReference>
<dbReference type="Proteomes" id="UP000007875">
    <property type="component" value="Unassembled WGS sequence"/>
</dbReference>
<dbReference type="GeneTree" id="ENSGT00390000014757"/>
<feature type="region of interest" description="Disordered" evidence="14">
    <location>
        <begin position="1447"/>
        <end position="1499"/>
    </location>
</feature>
<dbReference type="eggNOG" id="KOG1820">
    <property type="taxonomic scope" value="Eukaryota"/>
</dbReference>
<keyword evidence="10" id="KW-0206">Cytoskeleton</keyword>
<feature type="compositionally biased region" description="Acidic residues" evidence="14">
    <location>
        <begin position="823"/>
        <end position="834"/>
    </location>
</feature>
<dbReference type="InterPro" id="IPR048491">
    <property type="entry name" value="XMAP215_CLASP_TOG"/>
</dbReference>
<keyword evidence="6" id="KW-0132">Cell division</keyword>
<feature type="domain" description="TOG" evidence="15">
    <location>
        <begin position="268"/>
        <end position="502"/>
    </location>
</feature>
<evidence type="ECO:0000313" key="16">
    <source>
        <dbReference type="Ensembl" id="ENSCSAVP00000012055.1"/>
    </source>
</evidence>
<dbReference type="GO" id="GO:0051010">
    <property type="term" value="F:microtubule plus-end binding"/>
    <property type="evidence" value="ECO:0007669"/>
    <property type="project" value="InterPro"/>
</dbReference>
<feature type="domain" description="TOG" evidence="15">
    <location>
        <begin position="1218"/>
        <end position="1458"/>
    </location>
</feature>
<dbReference type="GO" id="GO:0005813">
    <property type="term" value="C:centrosome"/>
    <property type="evidence" value="ECO:0007669"/>
    <property type="project" value="UniProtKB-SubCell"/>
</dbReference>
<keyword evidence="7" id="KW-0677">Repeat</keyword>
<feature type="region of interest" description="Disordered" evidence="14">
    <location>
        <begin position="220"/>
        <end position="261"/>
    </location>
</feature>
<dbReference type="FunFam" id="1.25.10.10:FF:000019">
    <property type="entry name" value="Cytoskeleton-associated protein 5"/>
    <property type="match status" value="1"/>
</dbReference>
<feature type="compositionally biased region" description="Low complexity" evidence="14">
    <location>
        <begin position="498"/>
        <end position="517"/>
    </location>
</feature>
<dbReference type="SUPFAM" id="SSF48371">
    <property type="entry name" value="ARM repeat"/>
    <property type="match status" value="2"/>
</dbReference>
<dbReference type="GO" id="GO:0030951">
    <property type="term" value="P:establishment or maintenance of microtubule cytoskeleton polarity"/>
    <property type="evidence" value="ECO:0007669"/>
    <property type="project" value="InterPro"/>
</dbReference>
<evidence type="ECO:0000256" key="3">
    <source>
        <dbReference type="ARBA" id="ARBA00004647"/>
    </source>
</evidence>
<evidence type="ECO:0000256" key="6">
    <source>
        <dbReference type="ARBA" id="ARBA00022618"/>
    </source>
</evidence>
<feature type="domain" description="TOG" evidence="15">
    <location>
        <begin position="577"/>
        <end position="809"/>
    </location>
</feature>
<keyword evidence="8" id="KW-0498">Mitosis</keyword>
<dbReference type="InterPro" id="IPR011989">
    <property type="entry name" value="ARM-like"/>
</dbReference>
<reference evidence="17" key="1">
    <citation type="submission" date="2003-08" db="EMBL/GenBank/DDBJ databases">
        <authorList>
            <person name="Birren B."/>
            <person name="Nusbaum C."/>
            <person name="Abebe A."/>
            <person name="Abouelleil A."/>
            <person name="Adekoya E."/>
            <person name="Ait-zahra M."/>
            <person name="Allen N."/>
            <person name="Allen T."/>
            <person name="An P."/>
            <person name="Anderson M."/>
            <person name="Anderson S."/>
            <person name="Arachchi H."/>
            <person name="Armbruster J."/>
            <person name="Bachantsang P."/>
            <person name="Baldwin J."/>
            <person name="Barry A."/>
            <person name="Bayul T."/>
            <person name="Blitshsteyn B."/>
            <person name="Bloom T."/>
            <person name="Blye J."/>
            <person name="Boguslavskiy L."/>
            <person name="Borowsky M."/>
            <person name="Boukhgalter B."/>
            <person name="Brunache A."/>
            <person name="Butler J."/>
            <person name="Calixte N."/>
            <person name="Calvo S."/>
            <person name="Camarata J."/>
            <person name="Campo K."/>
            <person name="Chang J."/>
            <person name="Cheshatsang Y."/>
            <person name="Citroen M."/>
            <person name="Collymore A."/>
            <person name="Considine T."/>
            <person name="Cook A."/>
            <person name="Cooke P."/>
            <person name="Corum B."/>
            <person name="Cuomo C."/>
            <person name="David R."/>
            <person name="Dawoe T."/>
            <person name="Degray S."/>
            <person name="Dodge S."/>
            <person name="Dooley K."/>
            <person name="Dorje P."/>
            <person name="Dorjee K."/>
            <person name="Dorris L."/>
            <person name="Duffey N."/>
            <person name="Dupes A."/>
            <person name="Elkins T."/>
            <person name="Engels R."/>
            <person name="Erickson J."/>
            <person name="Farina A."/>
            <person name="Faro S."/>
            <person name="Ferreira P."/>
            <person name="Fischer H."/>
            <person name="Fitzgerald M."/>
            <person name="Foley K."/>
            <person name="Gage D."/>
            <person name="Galagan J."/>
            <person name="Gearin G."/>
            <person name="Gnerre S."/>
            <person name="Gnirke A."/>
            <person name="Goyette A."/>
            <person name="Graham J."/>
            <person name="Grandbois E."/>
            <person name="Gyaltsen K."/>
            <person name="Hafez N."/>
            <person name="Hagopian D."/>
            <person name="Hagos B."/>
            <person name="Hall J."/>
            <person name="Hatcher B."/>
            <person name="Heller A."/>
            <person name="Higgins H."/>
            <person name="Honan T."/>
            <person name="Horn A."/>
            <person name="Houde N."/>
            <person name="Hughes L."/>
            <person name="Hulme W."/>
            <person name="Husby E."/>
            <person name="Iliev I."/>
            <person name="Jaffe D."/>
            <person name="Jones C."/>
            <person name="Kamal M."/>
            <person name="Kamat A."/>
            <person name="Kamvysselis M."/>
            <person name="Karlsson E."/>
            <person name="Kells C."/>
            <person name="Kieu A."/>
            <person name="Kisner P."/>
            <person name="Kodira C."/>
            <person name="Kulbokas E."/>
            <person name="Labutti K."/>
            <person name="Lama D."/>
            <person name="Landers T."/>
            <person name="Leger J."/>
            <person name="Levine S."/>
            <person name="Lewis D."/>
            <person name="Lewis T."/>
            <person name="Lindblad-toh K."/>
            <person name="Liu X."/>
            <person name="Lokyitsang T."/>
            <person name="Lokyitsang Y."/>
            <person name="Lucien O."/>
            <person name="Lui A."/>
            <person name="Ma L.J."/>
            <person name="Mabbitt R."/>
            <person name="Macdonald J."/>
            <person name="Maclean C."/>
            <person name="Major J."/>
            <person name="Manning J."/>
            <person name="Marabella R."/>
            <person name="Maru K."/>
            <person name="Matthews C."/>
            <person name="Mauceli E."/>
            <person name="Mccarthy M."/>
            <person name="Mcdonough S."/>
            <person name="Mcghee T."/>
            <person name="Meldrim J."/>
            <person name="Meneus L."/>
            <person name="Mesirov J."/>
            <person name="Mihalev A."/>
            <person name="Mihova T."/>
            <person name="Mikkelsen T."/>
            <person name="Mlenga V."/>
            <person name="Moru K."/>
            <person name="Mozes J."/>
            <person name="Mulrain L."/>
            <person name="Munson G."/>
            <person name="Naylor J."/>
            <person name="Newes C."/>
            <person name="Nguyen C."/>
            <person name="Nguyen N."/>
            <person name="Nguyen T."/>
            <person name="Nicol R."/>
            <person name="Nielsen C."/>
            <person name="Nizzari M."/>
            <person name="Norbu C."/>
            <person name="Norbu N."/>
            <person name="O'donnell P."/>
            <person name="Okoawo O."/>
            <person name="O'leary S."/>
            <person name="Omotosho B."/>
            <person name="O'neill K."/>
            <person name="Osman S."/>
            <person name="Parker S."/>
            <person name="Perrin D."/>
            <person name="Phunkhang P."/>
            <person name="Piqani B."/>
            <person name="Purcell S."/>
            <person name="Rachupka T."/>
            <person name="Ramasamy U."/>
            <person name="Rameau R."/>
            <person name="Ray V."/>
            <person name="Raymond C."/>
            <person name="Retta R."/>
            <person name="Richardson S."/>
            <person name="Rise C."/>
            <person name="Rodriguez J."/>
            <person name="Rogers J."/>
            <person name="Rogov P."/>
            <person name="Rutman M."/>
            <person name="Schupbach R."/>
            <person name="Seaman C."/>
            <person name="Settipalli S."/>
            <person name="Sharpe T."/>
            <person name="Sheridan J."/>
            <person name="Sherpa N."/>
            <person name="Shi J."/>
            <person name="Smirnov S."/>
            <person name="Smith C."/>
            <person name="Sougnez C."/>
            <person name="Spencer B."/>
            <person name="Stalker J."/>
            <person name="Stange-thomann N."/>
            <person name="Stavropoulos S."/>
            <person name="Stetson K."/>
            <person name="Stone C."/>
            <person name="Stone S."/>
            <person name="Stubbs M."/>
            <person name="Talamas J."/>
            <person name="Tchuinga P."/>
            <person name="Tenzing P."/>
            <person name="Tesfaye S."/>
            <person name="Theodore J."/>
            <person name="Thoulutsang Y."/>
            <person name="Topham K."/>
            <person name="Towey S."/>
            <person name="Tsamla T."/>
            <person name="Tsomo N."/>
            <person name="Vallee D."/>
            <person name="Vassiliev H."/>
            <person name="Venkataraman V."/>
            <person name="Vinson J."/>
            <person name="Vo A."/>
            <person name="Wade C."/>
            <person name="Wang S."/>
            <person name="Wangchuk T."/>
            <person name="Wangdi T."/>
            <person name="Whittaker C."/>
            <person name="Wilkinson J."/>
            <person name="Wu Y."/>
            <person name="Wyman D."/>
            <person name="Yadav S."/>
            <person name="Yang S."/>
            <person name="Yang X."/>
            <person name="Yeager S."/>
            <person name="Yee E."/>
            <person name="Young G."/>
            <person name="Zainoun J."/>
            <person name="Zembeck L."/>
            <person name="Zimmer A."/>
            <person name="Zody M."/>
            <person name="Lander E."/>
        </authorList>
    </citation>
    <scope>NUCLEOTIDE SEQUENCE [LARGE SCALE GENOMIC DNA]</scope>
</reference>
<dbReference type="Ensembl" id="ENSCSAVT00000012195.1">
    <property type="protein sequence ID" value="ENSCSAVP00000012055.1"/>
    <property type="gene ID" value="ENSCSAVG00000007093.1"/>
</dbReference>
<dbReference type="Pfam" id="PF02985">
    <property type="entry name" value="HEAT"/>
    <property type="match status" value="1"/>
</dbReference>
<dbReference type="InterPro" id="IPR024395">
    <property type="entry name" value="CLASP_N_dom"/>
</dbReference>
<dbReference type="GO" id="GO:0046785">
    <property type="term" value="P:microtubule polymerization"/>
    <property type="evidence" value="ECO:0007669"/>
    <property type="project" value="InterPro"/>
</dbReference>